<accession>A0A7J7K801</accession>
<dbReference type="AlphaFoldDB" id="A0A7J7K801"/>
<keyword evidence="1" id="KW-0812">Transmembrane</keyword>
<evidence type="ECO:0000313" key="3">
    <source>
        <dbReference type="Proteomes" id="UP000593567"/>
    </source>
</evidence>
<dbReference type="PANTHER" id="PTHR40743">
    <property type="entry name" value="NUCLEOTIDE-DIPHOSPHO-SUGAR TRANSFERASE CONTAINING PROTEIN"/>
    <property type="match status" value="1"/>
</dbReference>
<gene>
    <name evidence="2" type="ORF">EB796_006932</name>
</gene>
<dbReference type="PANTHER" id="PTHR40743:SF1">
    <property type="entry name" value="POSSIBLE GLYCOSYLTRANSFERASE"/>
    <property type="match status" value="1"/>
</dbReference>
<sequence>MATLVALKRVLIGFGILVLCIWMYIDIFIHRECESSPRERVFSANIERRILTIRKKAIISAKKVEAIESITQNDVIETMVLTKESNFIIKPPPESTTAKVSAPEYYVMTMLTVFNDRVWPGYENFTAGDLAERDNEYLDTLDRNLKHKNVKEIHLFYIYEDALSVLGRRMHANLHKVVPVKIERPMHMSDFFIYASRKLVNKAAIAMNGDIVLGEGFDKINTEKMRDEKVMYSLSRYYMLDKTSQCNLANMKLPSDYMVSHDTHVFRLAEPLNETLILDKLNYPINMWGAENAMIWTFKFLLKFTVRNPAKVLATYHNHCSKVHGPSKEGIDEHKYSILYLPNANWTKQDVLDSKIAFEDKLSYRMLS</sequence>
<proteinExistence type="predicted"/>
<protein>
    <submittedName>
        <fullName evidence="2">Uncharacterized protein</fullName>
    </submittedName>
</protein>
<keyword evidence="1" id="KW-1133">Transmembrane helix</keyword>
<keyword evidence="3" id="KW-1185">Reference proteome</keyword>
<dbReference type="Proteomes" id="UP000593567">
    <property type="component" value="Unassembled WGS sequence"/>
</dbReference>
<dbReference type="OrthoDB" id="5977719at2759"/>
<evidence type="ECO:0000313" key="2">
    <source>
        <dbReference type="EMBL" id="KAF6034759.1"/>
    </source>
</evidence>
<evidence type="ECO:0000256" key="1">
    <source>
        <dbReference type="SAM" id="Phobius"/>
    </source>
</evidence>
<name>A0A7J7K801_BUGNE</name>
<dbReference type="EMBL" id="VXIV02001000">
    <property type="protein sequence ID" value="KAF6034759.1"/>
    <property type="molecule type" value="Genomic_DNA"/>
</dbReference>
<reference evidence="2" key="1">
    <citation type="submission" date="2020-06" db="EMBL/GenBank/DDBJ databases">
        <title>Draft genome of Bugula neritina, a colonial animal packing powerful symbionts and potential medicines.</title>
        <authorList>
            <person name="Rayko M."/>
        </authorList>
    </citation>
    <scope>NUCLEOTIDE SEQUENCE [LARGE SCALE GENOMIC DNA]</scope>
    <source>
        <strain evidence="2">Kwan_BN1</strain>
    </source>
</reference>
<comment type="caution">
    <text evidence="2">The sequence shown here is derived from an EMBL/GenBank/DDBJ whole genome shotgun (WGS) entry which is preliminary data.</text>
</comment>
<feature type="transmembrane region" description="Helical" evidence="1">
    <location>
        <begin position="7"/>
        <end position="25"/>
    </location>
</feature>
<organism evidence="2 3">
    <name type="scientific">Bugula neritina</name>
    <name type="common">Brown bryozoan</name>
    <name type="synonym">Sertularia neritina</name>
    <dbReference type="NCBI Taxonomy" id="10212"/>
    <lineage>
        <taxon>Eukaryota</taxon>
        <taxon>Metazoa</taxon>
        <taxon>Spiralia</taxon>
        <taxon>Lophotrochozoa</taxon>
        <taxon>Bryozoa</taxon>
        <taxon>Gymnolaemata</taxon>
        <taxon>Cheilostomatida</taxon>
        <taxon>Flustrina</taxon>
        <taxon>Buguloidea</taxon>
        <taxon>Bugulidae</taxon>
        <taxon>Bugula</taxon>
    </lineage>
</organism>
<keyword evidence="1" id="KW-0472">Membrane</keyword>